<reference evidence="3" key="1">
    <citation type="submission" date="2011-07" db="EMBL/GenBank/DDBJ databases">
        <authorList>
            <consortium name="Caenorhabditis brenneri Sequencing and Analysis Consortium"/>
            <person name="Wilson R.K."/>
        </authorList>
    </citation>
    <scope>NUCLEOTIDE SEQUENCE [LARGE SCALE GENOMIC DNA]</scope>
    <source>
        <strain evidence="3">PB2801</strain>
    </source>
</reference>
<keyword evidence="1" id="KW-1133">Transmembrane helix</keyword>
<keyword evidence="1" id="KW-0472">Membrane</keyword>
<evidence type="ECO:0000313" key="2">
    <source>
        <dbReference type="EMBL" id="EGT39737.1"/>
    </source>
</evidence>
<evidence type="ECO:0000256" key="1">
    <source>
        <dbReference type="SAM" id="Phobius"/>
    </source>
</evidence>
<feature type="transmembrane region" description="Helical" evidence="1">
    <location>
        <begin position="85"/>
        <end position="107"/>
    </location>
</feature>
<gene>
    <name evidence="2" type="ORF">CAEBREN_10176</name>
</gene>
<sequence>MTIHDNTLRIVIGTKTVEDRKSNFKVAGLIRKGIFSFVAFEVTAAALGFAAFRTLRRSEEKRKYLYVNWPNLASTYYWVEDSISFGQLTTGILGASLMMAITCGYIYEYWQKHKPPPEIPIQAWDKYVKIQRESGKDY</sequence>
<evidence type="ECO:0000313" key="3">
    <source>
        <dbReference type="Proteomes" id="UP000008068"/>
    </source>
</evidence>
<dbReference type="Proteomes" id="UP000008068">
    <property type="component" value="Unassembled WGS sequence"/>
</dbReference>
<accession>G0NXX0</accession>
<dbReference type="HOGENOM" id="CLU_1857020_0_0_1"/>
<proteinExistence type="predicted"/>
<feature type="transmembrane region" description="Helical" evidence="1">
    <location>
        <begin position="33"/>
        <end position="52"/>
    </location>
</feature>
<dbReference type="OrthoDB" id="5782109at2759"/>
<organism evidence="3">
    <name type="scientific">Caenorhabditis brenneri</name>
    <name type="common">Nematode worm</name>
    <dbReference type="NCBI Taxonomy" id="135651"/>
    <lineage>
        <taxon>Eukaryota</taxon>
        <taxon>Metazoa</taxon>
        <taxon>Ecdysozoa</taxon>
        <taxon>Nematoda</taxon>
        <taxon>Chromadorea</taxon>
        <taxon>Rhabditida</taxon>
        <taxon>Rhabditina</taxon>
        <taxon>Rhabditomorpha</taxon>
        <taxon>Rhabditoidea</taxon>
        <taxon>Rhabditidae</taxon>
        <taxon>Peloderinae</taxon>
        <taxon>Caenorhabditis</taxon>
    </lineage>
</organism>
<keyword evidence="3" id="KW-1185">Reference proteome</keyword>
<dbReference type="AlphaFoldDB" id="G0NXX0"/>
<protein>
    <submittedName>
        <fullName evidence="2">Uncharacterized protein</fullName>
    </submittedName>
</protein>
<keyword evidence="1" id="KW-0812">Transmembrane</keyword>
<name>G0NXX0_CAEBE</name>
<dbReference type="EMBL" id="GL379975">
    <property type="protein sequence ID" value="EGT39737.1"/>
    <property type="molecule type" value="Genomic_DNA"/>
</dbReference>
<dbReference type="InParanoid" id="G0NXX0"/>